<dbReference type="Proteomes" id="UP000050795">
    <property type="component" value="Unassembled WGS sequence"/>
</dbReference>
<reference evidence="2" key="1">
    <citation type="submission" date="2022-06" db="EMBL/GenBank/DDBJ databases">
        <authorList>
            <person name="Berger JAMES D."/>
            <person name="Berger JAMES D."/>
        </authorList>
    </citation>
    <scope>NUCLEOTIDE SEQUENCE [LARGE SCALE GENOMIC DNA]</scope>
</reference>
<dbReference type="AlphaFoldDB" id="A0AA85JHR2"/>
<keyword evidence="1" id="KW-0732">Signal</keyword>
<organism evidence="2 3">
    <name type="scientific">Trichobilharzia regenti</name>
    <name type="common">Nasal bird schistosome</name>
    <dbReference type="NCBI Taxonomy" id="157069"/>
    <lineage>
        <taxon>Eukaryota</taxon>
        <taxon>Metazoa</taxon>
        <taxon>Spiralia</taxon>
        <taxon>Lophotrochozoa</taxon>
        <taxon>Platyhelminthes</taxon>
        <taxon>Trematoda</taxon>
        <taxon>Digenea</taxon>
        <taxon>Strigeidida</taxon>
        <taxon>Schistosomatoidea</taxon>
        <taxon>Schistosomatidae</taxon>
        <taxon>Trichobilharzia</taxon>
    </lineage>
</organism>
<keyword evidence="2" id="KW-1185">Reference proteome</keyword>
<evidence type="ECO:0008006" key="4">
    <source>
        <dbReference type="Google" id="ProtNLM"/>
    </source>
</evidence>
<feature type="signal peptide" evidence="1">
    <location>
        <begin position="1"/>
        <end position="25"/>
    </location>
</feature>
<accession>A0AA85JHR2</accession>
<proteinExistence type="predicted"/>
<name>A0AA85JHR2_TRIRE</name>
<evidence type="ECO:0000313" key="2">
    <source>
        <dbReference type="Proteomes" id="UP000050795"/>
    </source>
</evidence>
<reference evidence="3" key="2">
    <citation type="submission" date="2023-11" db="UniProtKB">
        <authorList>
            <consortium name="WormBaseParasite"/>
        </authorList>
    </citation>
    <scope>IDENTIFICATION</scope>
</reference>
<evidence type="ECO:0000313" key="3">
    <source>
        <dbReference type="WBParaSite" id="TREG1_32790.1"/>
    </source>
</evidence>
<feature type="chain" id="PRO_5041738328" description="TNFR-Cys domain-containing protein" evidence="1">
    <location>
        <begin position="26"/>
        <end position="99"/>
    </location>
</feature>
<evidence type="ECO:0000256" key="1">
    <source>
        <dbReference type="SAM" id="SignalP"/>
    </source>
</evidence>
<protein>
    <recommendedName>
        <fullName evidence="4">TNFR-Cys domain-containing protein</fullName>
    </recommendedName>
</protein>
<dbReference type="WBParaSite" id="TREG1_32790.1">
    <property type="protein sequence ID" value="TREG1_32790.1"/>
    <property type="gene ID" value="TREG1_32790"/>
</dbReference>
<sequence length="99" mass="10987">MFVKRIEGFILFCVCLATLLSSTDCTRLLECNIPACEQCSVTQRFTVDECCSSAELQSVCERCEEIYGTVGQLSDCLSSFAGLRPKRRGMIGKRRGFLG</sequence>